<dbReference type="PANTHER" id="PTHR11702">
    <property type="entry name" value="DEVELOPMENTALLY REGULATED GTP-BINDING PROTEIN-RELATED"/>
    <property type="match status" value="1"/>
</dbReference>
<evidence type="ECO:0000313" key="7">
    <source>
        <dbReference type="Proteomes" id="UP000054251"/>
    </source>
</evidence>
<dbReference type="PANTHER" id="PTHR11702:SF31">
    <property type="entry name" value="MITOCHONDRIAL RIBOSOME-ASSOCIATED GTPASE 2"/>
    <property type="match status" value="1"/>
</dbReference>
<dbReference type="InterPro" id="IPR031167">
    <property type="entry name" value="G_OBG"/>
</dbReference>
<evidence type="ECO:0000256" key="1">
    <source>
        <dbReference type="ARBA" id="ARBA00007699"/>
    </source>
</evidence>
<dbReference type="InterPro" id="IPR006169">
    <property type="entry name" value="GTP1_OBG_dom"/>
</dbReference>
<feature type="domain" description="OBG-type G" evidence="4">
    <location>
        <begin position="367"/>
        <end position="534"/>
    </location>
</feature>
<keyword evidence="7" id="KW-1185">Reference proteome</keyword>
<feature type="domain" description="Obg" evidence="5">
    <location>
        <begin position="124"/>
        <end position="366"/>
    </location>
</feature>
<evidence type="ECO:0000259" key="4">
    <source>
        <dbReference type="PROSITE" id="PS51710"/>
    </source>
</evidence>
<dbReference type="FunFam" id="2.70.210.12:FF:000001">
    <property type="entry name" value="GTPase Obg"/>
    <property type="match status" value="1"/>
</dbReference>
<dbReference type="PRINTS" id="PR00326">
    <property type="entry name" value="GTP1OBG"/>
</dbReference>
<dbReference type="RefSeq" id="XP_015466087.1">
    <property type="nucleotide sequence ID" value="XM_015613071.1"/>
</dbReference>
<dbReference type="Pfam" id="PF01018">
    <property type="entry name" value="GTP1_OBG"/>
    <property type="match status" value="2"/>
</dbReference>
<keyword evidence="2" id="KW-0547">Nucleotide-binding</keyword>
<dbReference type="GO" id="GO:0005739">
    <property type="term" value="C:mitochondrion"/>
    <property type="evidence" value="ECO:0007669"/>
    <property type="project" value="TreeGrafter"/>
</dbReference>
<dbReference type="OrthoDB" id="347018at2759"/>
<evidence type="ECO:0000313" key="6">
    <source>
        <dbReference type="EMBL" id="KRZ99984.1"/>
    </source>
</evidence>
<dbReference type="Pfam" id="PF01926">
    <property type="entry name" value="MMR_HSR1"/>
    <property type="match status" value="1"/>
</dbReference>
<reference evidence="6 7" key="1">
    <citation type="submission" date="2015-11" db="EMBL/GenBank/DDBJ databases">
        <title>The genome of Debaryomyces fabryi.</title>
        <authorList>
            <person name="Tafer H."/>
            <person name="Lopandic K."/>
        </authorList>
    </citation>
    <scope>NUCLEOTIDE SEQUENCE [LARGE SCALE GENOMIC DNA]</scope>
    <source>
        <strain evidence="6 7">CBS 789</strain>
    </source>
</reference>
<dbReference type="CDD" id="cd01898">
    <property type="entry name" value="Obg"/>
    <property type="match status" value="1"/>
</dbReference>
<evidence type="ECO:0000256" key="2">
    <source>
        <dbReference type="ARBA" id="ARBA00022741"/>
    </source>
</evidence>
<dbReference type="EMBL" id="LMYN01000109">
    <property type="protein sequence ID" value="KRZ99984.1"/>
    <property type="molecule type" value="Genomic_DNA"/>
</dbReference>
<dbReference type="Gene3D" id="3.40.50.300">
    <property type="entry name" value="P-loop containing nucleotide triphosphate hydrolases"/>
    <property type="match status" value="1"/>
</dbReference>
<accession>A0A0V1PUR6</accession>
<dbReference type="Gene3D" id="2.70.210.12">
    <property type="entry name" value="GTP1/OBG domain"/>
    <property type="match status" value="1"/>
</dbReference>
<dbReference type="InterPro" id="IPR045086">
    <property type="entry name" value="OBG_GTPase"/>
</dbReference>
<dbReference type="InterPro" id="IPR027417">
    <property type="entry name" value="P-loop_NTPase"/>
</dbReference>
<dbReference type="SUPFAM" id="SSF82051">
    <property type="entry name" value="Obg GTP-binding protein N-terminal domain"/>
    <property type="match status" value="1"/>
</dbReference>
<dbReference type="GO" id="GO:0042254">
    <property type="term" value="P:ribosome biogenesis"/>
    <property type="evidence" value="ECO:0007669"/>
    <property type="project" value="UniProtKB-UniRule"/>
</dbReference>
<dbReference type="InterPro" id="IPR036726">
    <property type="entry name" value="GTP1_OBG_dom_sf"/>
</dbReference>
<dbReference type="Proteomes" id="UP000054251">
    <property type="component" value="Unassembled WGS sequence"/>
</dbReference>
<dbReference type="PROSITE" id="PS51883">
    <property type="entry name" value="OBG"/>
    <property type="match status" value="1"/>
</dbReference>
<dbReference type="PROSITE" id="PS51710">
    <property type="entry name" value="G_OBG"/>
    <property type="match status" value="1"/>
</dbReference>
<dbReference type="SUPFAM" id="SSF52540">
    <property type="entry name" value="P-loop containing nucleoside triphosphate hydrolases"/>
    <property type="match status" value="1"/>
</dbReference>
<dbReference type="GO" id="GO:0005525">
    <property type="term" value="F:GTP binding"/>
    <property type="evidence" value="ECO:0007669"/>
    <property type="project" value="UniProtKB-KW"/>
</dbReference>
<evidence type="ECO:0000256" key="3">
    <source>
        <dbReference type="ARBA" id="ARBA00023134"/>
    </source>
</evidence>
<dbReference type="AlphaFoldDB" id="A0A0V1PUR6"/>
<dbReference type="GeneID" id="26841251"/>
<sequence length="535" mass="60600">MLSIRHAYAPLSFRRCFSKTSRCFNKVNLESNINDQWLNDLEGSTEEDIPEPDCIISKVNESDNDESKVQYLDNIKYKLLGVDKNGLSDIQMTLQDYFMGNEHHTHNVFHGFSKYKQARKSEQRTFIDLKLIRVKSGKGGNGSASFFRDAFRPMGPPDGGDGGYGGNIYVNAVNNITSLHKVKRSYEARDGTQGMGKQLDGKNGEDVIIEVPVGTTVRWVPDPLELRKYLQATQQNLDQINLNIKGTGLKNDYIQFFRESFKAGEGWIFKEKEEDYFLERKFFNDLNEKVKEYDTEIINEELYEDNFPMMGIDFDKPTSKPVLLIKGGKGGMGNMHFLTKDIRNPKFCKMGRTGLTKFFLLELKLIADLGLVGLPNAGKSTLLRAISKARPRVGHWEFTTLQPTIGTIFTSIDKDPFTVADIPGIIKGASENKGMGLDFLRHVERSGGLVFVISLESKNPIEDLLTLINEVGPKRMSNKKVLIVATKADLEQKIDKYNDLRKFTENRAWKIVPVCAIRGENIEKCIKMMSETAQK</sequence>
<dbReference type="GO" id="GO:0003924">
    <property type="term" value="F:GTPase activity"/>
    <property type="evidence" value="ECO:0007669"/>
    <property type="project" value="InterPro"/>
</dbReference>
<protein>
    <recommendedName>
        <fullName evidence="8">Obg family GTPase CgtA</fullName>
    </recommendedName>
</protein>
<comment type="similarity">
    <text evidence="1">Belongs to the TRAFAC class OBG-HflX-like GTPase superfamily. OBG GTPase family.</text>
</comment>
<organism evidence="6 7">
    <name type="scientific">Debaryomyces fabryi</name>
    <dbReference type="NCBI Taxonomy" id="58627"/>
    <lineage>
        <taxon>Eukaryota</taxon>
        <taxon>Fungi</taxon>
        <taxon>Dikarya</taxon>
        <taxon>Ascomycota</taxon>
        <taxon>Saccharomycotina</taxon>
        <taxon>Pichiomycetes</taxon>
        <taxon>Debaryomycetaceae</taxon>
        <taxon>Debaryomyces</taxon>
    </lineage>
</organism>
<evidence type="ECO:0008006" key="8">
    <source>
        <dbReference type="Google" id="ProtNLM"/>
    </source>
</evidence>
<keyword evidence="3" id="KW-0342">GTP-binding</keyword>
<comment type="caution">
    <text evidence="6">The sequence shown here is derived from an EMBL/GenBank/DDBJ whole genome shotgun (WGS) entry which is preliminary data.</text>
</comment>
<name>A0A0V1PUR6_9ASCO</name>
<dbReference type="InterPro" id="IPR006073">
    <property type="entry name" value="GTP-bd"/>
</dbReference>
<gene>
    <name evidence="6" type="ORF">AC631_04242</name>
</gene>
<evidence type="ECO:0000259" key="5">
    <source>
        <dbReference type="PROSITE" id="PS51883"/>
    </source>
</evidence>
<proteinExistence type="inferred from homology"/>